<comment type="caution">
    <text evidence="1">The sequence shown here is derived from an EMBL/GenBank/DDBJ whole genome shotgun (WGS) entry which is preliminary data.</text>
</comment>
<gene>
    <name evidence="1" type="ORF">Sradi_0438200</name>
</gene>
<dbReference type="AlphaFoldDB" id="A0AAW2W781"/>
<reference evidence="1" key="1">
    <citation type="submission" date="2020-06" db="EMBL/GenBank/DDBJ databases">
        <authorList>
            <person name="Li T."/>
            <person name="Hu X."/>
            <person name="Zhang T."/>
            <person name="Song X."/>
            <person name="Zhang H."/>
            <person name="Dai N."/>
            <person name="Sheng W."/>
            <person name="Hou X."/>
            <person name="Wei L."/>
        </authorList>
    </citation>
    <scope>NUCLEOTIDE SEQUENCE</scope>
    <source>
        <strain evidence="1">G02</strain>
        <tissue evidence="1">Leaf</tissue>
    </source>
</reference>
<name>A0AAW2W781_SESRA</name>
<reference evidence="1" key="2">
    <citation type="journal article" date="2024" name="Plant">
        <title>Genomic evolution and insights into agronomic trait innovations of Sesamum species.</title>
        <authorList>
            <person name="Miao H."/>
            <person name="Wang L."/>
            <person name="Qu L."/>
            <person name="Liu H."/>
            <person name="Sun Y."/>
            <person name="Le M."/>
            <person name="Wang Q."/>
            <person name="Wei S."/>
            <person name="Zheng Y."/>
            <person name="Lin W."/>
            <person name="Duan Y."/>
            <person name="Cao H."/>
            <person name="Xiong S."/>
            <person name="Wang X."/>
            <person name="Wei L."/>
            <person name="Li C."/>
            <person name="Ma Q."/>
            <person name="Ju M."/>
            <person name="Zhao R."/>
            <person name="Li G."/>
            <person name="Mu C."/>
            <person name="Tian Q."/>
            <person name="Mei H."/>
            <person name="Zhang T."/>
            <person name="Gao T."/>
            <person name="Zhang H."/>
        </authorList>
    </citation>
    <scope>NUCLEOTIDE SEQUENCE</scope>
    <source>
        <strain evidence="1">G02</strain>
    </source>
</reference>
<organism evidence="1">
    <name type="scientific">Sesamum radiatum</name>
    <name type="common">Black benniseed</name>
    <dbReference type="NCBI Taxonomy" id="300843"/>
    <lineage>
        <taxon>Eukaryota</taxon>
        <taxon>Viridiplantae</taxon>
        <taxon>Streptophyta</taxon>
        <taxon>Embryophyta</taxon>
        <taxon>Tracheophyta</taxon>
        <taxon>Spermatophyta</taxon>
        <taxon>Magnoliopsida</taxon>
        <taxon>eudicotyledons</taxon>
        <taxon>Gunneridae</taxon>
        <taxon>Pentapetalae</taxon>
        <taxon>asterids</taxon>
        <taxon>lamiids</taxon>
        <taxon>Lamiales</taxon>
        <taxon>Pedaliaceae</taxon>
        <taxon>Sesamum</taxon>
    </lineage>
</organism>
<accession>A0AAW2W781</accession>
<protein>
    <submittedName>
        <fullName evidence="1">Uncharacterized protein</fullName>
    </submittedName>
</protein>
<evidence type="ECO:0000313" key="1">
    <source>
        <dbReference type="EMBL" id="KAL0437303.1"/>
    </source>
</evidence>
<sequence>MMVLRFMGYIYLSEPVNIVCTMNLLALSDGWNGSQNAYTSLSGHRFDSTVHSPNPLYGP</sequence>
<proteinExistence type="predicted"/>
<dbReference type="EMBL" id="JACGWJ010000002">
    <property type="protein sequence ID" value="KAL0437303.1"/>
    <property type="molecule type" value="Genomic_DNA"/>
</dbReference>